<keyword evidence="1" id="KW-0436">Ligase</keyword>
<gene>
    <name evidence="4" type="ORF">COW96_02805</name>
</gene>
<dbReference type="InterPro" id="IPR009080">
    <property type="entry name" value="tRNAsynth_Ia_anticodon-bd"/>
</dbReference>
<evidence type="ECO:0000256" key="2">
    <source>
        <dbReference type="ARBA" id="ARBA00022741"/>
    </source>
</evidence>
<name>A0A2H0C3A8_9BACT</name>
<dbReference type="SUPFAM" id="SSF47323">
    <property type="entry name" value="Anticodon-binding domain of a subclass of class I aminoacyl-tRNA synthetases"/>
    <property type="match status" value="1"/>
</dbReference>
<dbReference type="GO" id="GO:0006418">
    <property type="term" value="P:tRNA aminoacylation for protein translation"/>
    <property type="evidence" value="ECO:0007669"/>
    <property type="project" value="InterPro"/>
</dbReference>
<dbReference type="AlphaFoldDB" id="A0A2H0C3A8"/>
<protein>
    <recommendedName>
        <fullName evidence="6">Cysteine--tRNA ligase</fullName>
    </recommendedName>
</protein>
<evidence type="ECO:0000256" key="3">
    <source>
        <dbReference type="ARBA" id="ARBA00022840"/>
    </source>
</evidence>
<dbReference type="Proteomes" id="UP000230802">
    <property type="component" value="Unassembled WGS sequence"/>
</dbReference>
<keyword evidence="3" id="KW-0067">ATP-binding</keyword>
<proteinExistence type="predicted"/>
<keyword evidence="2" id="KW-0547">Nucleotide-binding</keyword>
<dbReference type="EMBL" id="PCTD01000122">
    <property type="protein sequence ID" value="PIP64393.1"/>
    <property type="molecule type" value="Genomic_DNA"/>
</dbReference>
<comment type="caution">
    <text evidence="4">The sequence shown here is derived from an EMBL/GenBank/DDBJ whole genome shotgun (WGS) entry which is preliminary data.</text>
</comment>
<evidence type="ECO:0000313" key="5">
    <source>
        <dbReference type="Proteomes" id="UP000230802"/>
    </source>
</evidence>
<evidence type="ECO:0008006" key="6">
    <source>
        <dbReference type="Google" id="ProtNLM"/>
    </source>
</evidence>
<sequence>MWNTVKNKNISPLEKYGLLLEFDQVFGLSLDLLPTQHRIPNEIRLLAEQRQEAKDKKDYVTADNIRKQIENKGYLIEDQERLYHIKQKN</sequence>
<accession>A0A2H0C3A8</accession>
<evidence type="ECO:0000313" key="4">
    <source>
        <dbReference type="EMBL" id="PIP64393.1"/>
    </source>
</evidence>
<organism evidence="4 5">
    <name type="scientific">Candidatus Roizmanbacteria bacterium CG22_combo_CG10-13_8_21_14_all_33_16</name>
    <dbReference type="NCBI Taxonomy" id="1974859"/>
    <lineage>
        <taxon>Bacteria</taxon>
        <taxon>Candidatus Roizmaniibacteriota</taxon>
    </lineage>
</organism>
<dbReference type="Gene3D" id="1.20.120.1910">
    <property type="entry name" value="Cysteine-tRNA ligase, C-terminal anti-codon recognition domain"/>
    <property type="match status" value="1"/>
</dbReference>
<dbReference type="GO" id="GO:0004812">
    <property type="term" value="F:aminoacyl-tRNA ligase activity"/>
    <property type="evidence" value="ECO:0007669"/>
    <property type="project" value="InterPro"/>
</dbReference>
<dbReference type="GO" id="GO:0005524">
    <property type="term" value="F:ATP binding"/>
    <property type="evidence" value="ECO:0007669"/>
    <property type="project" value="UniProtKB-KW"/>
</dbReference>
<reference evidence="4 5" key="1">
    <citation type="submission" date="2017-09" db="EMBL/GenBank/DDBJ databases">
        <title>Depth-based differentiation of microbial function through sediment-hosted aquifers and enrichment of novel symbionts in the deep terrestrial subsurface.</title>
        <authorList>
            <person name="Probst A.J."/>
            <person name="Ladd B."/>
            <person name="Jarett J.K."/>
            <person name="Geller-Mcgrath D.E."/>
            <person name="Sieber C.M."/>
            <person name="Emerson J.B."/>
            <person name="Anantharaman K."/>
            <person name="Thomas B.C."/>
            <person name="Malmstrom R."/>
            <person name="Stieglmeier M."/>
            <person name="Klingl A."/>
            <person name="Woyke T."/>
            <person name="Ryan C.M."/>
            <person name="Banfield J.F."/>
        </authorList>
    </citation>
    <scope>NUCLEOTIDE SEQUENCE [LARGE SCALE GENOMIC DNA]</scope>
    <source>
        <strain evidence="4">CG22_combo_CG10-13_8_21_14_all_33_16</strain>
    </source>
</reference>
<evidence type="ECO:0000256" key="1">
    <source>
        <dbReference type="ARBA" id="ARBA00022598"/>
    </source>
</evidence>